<feature type="domain" description="HTH gntR-type" evidence="4">
    <location>
        <begin position="26"/>
        <end position="93"/>
    </location>
</feature>
<name>A0A1H2PLZ4_9BURK</name>
<keyword evidence="3" id="KW-0804">Transcription</keyword>
<evidence type="ECO:0000313" key="6">
    <source>
        <dbReference type="Proteomes" id="UP000243719"/>
    </source>
</evidence>
<dbReference type="GO" id="GO:0003700">
    <property type="term" value="F:DNA-binding transcription factor activity"/>
    <property type="evidence" value="ECO:0007669"/>
    <property type="project" value="InterPro"/>
</dbReference>
<reference evidence="6" key="1">
    <citation type="submission" date="2016-09" db="EMBL/GenBank/DDBJ databases">
        <authorList>
            <person name="Varghese N."/>
            <person name="Submissions S."/>
        </authorList>
    </citation>
    <scope>NUCLEOTIDE SEQUENCE [LARGE SCALE GENOMIC DNA]</scope>
    <source>
        <strain evidence="6">JS23</strain>
    </source>
</reference>
<dbReference type="Proteomes" id="UP000243719">
    <property type="component" value="Unassembled WGS sequence"/>
</dbReference>
<dbReference type="InterPro" id="IPR036388">
    <property type="entry name" value="WH-like_DNA-bd_sf"/>
</dbReference>
<keyword evidence="1" id="KW-0805">Transcription regulation</keyword>
<organism evidence="5 6">
    <name type="scientific">Chitinasiproducens palmae</name>
    <dbReference type="NCBI Taxonomy" id="1770053"/>
    <lineage>
        <taxon>Bacteria</taxon>
        <taxon>Pseudomonadati</taxon>
        <taxon>Pseudomonadota</taxon>
        <taxon>Betaproteobacteria</taxon>
        <taxon>Burkholderiales</taxon>
        <taxon>Burkholderiaceae</taxon>
        <taxon>Chitinasiproducens</taxon>
    </lineage>
</organism>
<evidence type="ECO:0000256" key="2">
    <source>
        <dbReference type="ARBA" id="ARBA00023125"/>
    </source>
</evidence>
<dbReference type="GO" id="GO:0003677">
    <property type="term" value="F:DNA binding"/>
    <property type="evidence" value="ECO:0007669"/>
    <property type="project" value="UniProtKB-KW"/>
</dbReference>
<dbReference type="SMART" id="SM00895">
    <property type="entry name" value="FCD"/>
    <property type="match status" value="1"/>
</dbReference>
<dbReference type="Pfam" id="PF07729">
    <property type="entry name" value="FCD"/>
    <property type="match status" value="1"/>
</dbReference>
<dbReference type="InterPro" id="IPR008920">
    <property type="entry name" value="TF_FadR/GntR_C"/>
</dbReference>
<dbReference type="Pfam" id="PF00392">
    <property type="entry name" value="GntR"/>
    <property type="match status" value="1"/>
</dbReference>
<keyword evidence="6" id="KW-1185">Reference proteome</keyword>
<evidence type="ECO:0000313" key="5">
    <source>
        <dbReference type="EMBL" id="SDV47111.1"/>
    </source>
</evidence>
<proteinExistence type="predicted"/>
<dbReference type="Gene3D" id="1.10.10.10">
    <property type="entry name" value="Winged helix-like DNA-binding domain superfamily/Winged helix DNA-binding domain"/>
    <property type="match status" value="1"/>
</dbReference>
<keyword evidence="2 5" id="KW-0238">DNA-binding</keyword>
<dbReference type="PROSITE" id="PS50949">
    <property type="entry name" value="HTH_GNTR"/>
    <property type="match status" value="1"/>
</dbReference>
<dbReference type="PANTHER" id="PTHR43537">
    <property type="entry name" value="TRANSCRIPTIONAL REGULATOR, GNTR FAMILY"/>
    <property type="match status" value="1"/>
</dbReference>
<protein>
    <submittedName>
        <fullName evidence="5">DNA-binding transcriptional regulator, GntR family</fullName>
    </submittedName>
</protein>
<evidence type="ECO:0000259" key="4">
    <source>
        <dbReference type="PROSITE" id="PS50949"/>
    </source>
</evidence>
<accession>A0A1H2PLZ4</accession>
<dbReference type="SUPFAM" id="SSF48008">
    <property type="entry name" value="GntR ligand-binding domain-like"/>
    <property type="match status" value="1"/>
</dbReference>
<dbReference type="InterPro" id="IPR036390">
    <property type="entry name" value="WH_DNA-bd_sf"/>
</dbReference>
<dbReference type="Gene3D" id="1.20.120.530">
    <property type="entry name" value="GntR ligand-binding domain-like"/>
    <property type="match status" value="1"/>
</dbReference>
<dbReference type="CDD" id="cd07377">
    <property type="entry name" value="WHTH_GntR"/>
    <property type="match status" value="1"/>
</dbReference>
<evidence type="ECO:0000256" key="1">
    <source>
        <dbReference type="ARBA" id="ARBA00023015"/>
    </source>
</evidence>
<gene>
    <name evidence="5" type="ORF">SAMN05216551_102281</name>
</gene>
<evidence type="ECO:0000256" key="3">
    <source>
        <dbReference type="ARBA" id="ARBA00023163"/>
    </source>
</evidence>
<dbReference type="InterPro" id="IPR000524">
    <property type="entry name" value="Tscrpt_reg_HTH_GntR"/>
</dbReference>
<dbReference type="STRING" id="1770053.SAMN05216551_102281"/>
<dbReference type="EMBL" id="FNLO01000002">
    <property type="protein sequence ID" value="SDV47111.1"/>
    <property type="molecule type" value="Genomic_DNA"/>
</dbReference>
<dbReference type="PANTHER" id="PTHR43537:SF45">
    <property type="entry name" value="GNTR FAMILY REGULATORY PROTEIN"/>
    <property type="match status" value="1"/>
</dbReference>
<dbReference type="InterPro" id="IPR011711">
    <property type="entry name" value="GntR_C"/>
</dbReference>
<sequence>MTLHSLNLYSANMEFRIQTAPIGDSSLYIDQVYDRLSTAIALGELKPGERVRQSALAQRFNVSRQPISHALQLLKHEGLIQDAPTQGVEITRIDPLYMLQLYQAREALEVTATRLASERIARGETTADEIAVVTAALRAGREASEADAPLAVLVRADFGFHKALYRLSGNPVIEQMMSARWPHLMRSMLTVLDDPAVPPRAWDEHDAMAETIFAGRVDEAVGIASKHMRRAGEDMFARLTRLQAKTA</sequence>
<dbReference type="SMART" id="SM00345">
    <property type="entry name" value="HTH_GNTR"/>
    <property type="match status" value="1"/>
</dbReference>
<dbReference type="SUPFAM" id="SSF46785">
    <property type="entry name" value="Winged helix' DNA-binding domain"/>
    <property type="match status" value="1"/>
</dbReference>
<dbReference type="AlphaFoldDB" id="A0A1H2PLZ4"/>